<dbReference type="EMBL" id="CP033905">
    <property type="protein sequence ID" value="AZR05894.1"/>
    <property type="molecule type" value="Genomic_DNA"/>
</dbReference>
<feature type="transmembrane region" description="Helical" evidence="17">
    <location>
        <begin position="261"/>
        <end position="277"/>
    </location>
</feature>
<keyword evidence="18" id="KW-0131">Cell cycle</keyword>
<dbReference type="GO" id="GO:0032153">
    <property type="term" value="C:cell division site"/>
    <property type="evidence" value="ECO:0007669"/>
    <property type="project" value="TreeGrafter"/>
</dbReference>
<name>A0A3S9QIV4_9ACTO</name>
<evidence type="ECO:0000256" key="9">
    <source>
        <dbReference type="ARBA" id="ARBA00032370"/>
    </source>
</evidence>
<keyword evidence="4 17" id="KW-0812">Transmembrane</keyword>
<dbReference type="GO" id="GO:0005886">
    <property type="term" value="C:plasma membrane"/>
    <property type="evidence" value="ECO:0007669"/>
    <property type="project" value="TreeGrafter"/>
</dbReference>
<comment type="catalytic activity">
    <reaction evidence="15">
        <text>[GlcNAc-(1-&gt;4)-Mur2Ac(oyl-L-Ala-gamma-D-Glu-L-Lys-D-Ala-D-Ala)](n)-di-trans,octa-cis-undecaprenyl diphosphate + beta-D-GlcNAc-(1-&gt;4)-Mur2Ac(oyl-L-Ala-gamma-D-Glu-L-Lys-D-Ala-D-Ala)-di-trans,octa-cis-undecaprenyl diphosphate = [GlcNAc-(1-&gt;4)-Mur2Ac(oyl-L-Ala-gamma-D-Glu-L-Lys-D-Ala-D-Ala)](n+1)-di-trans,octa-cis-undecaprenyl diphosphate + di-trans,octa-cis-undecaprenyl diphosphate + H(+)</text>
        <dbReference type="Rhea" id="RHEA:23708"/>
        <dbReference type="Rhea" id="RHEA-COMP:9602"/>
        <dbReference type="Rhea" id="RHEA-COMP:9603"/>
        <dbReference type="ChEBI" id="CHEBI:15378"/>
        <dbReference type="ChEBI" id="CHEBI:58405"/>
        <dbReference type="ChEBI" id="CHEBI:60033"/>
        <dbReference type="ChEBI" id="CHEBI:78435"/>
        <dbReference type="EC" id="2.4.99.28"/>
    </reaction>
</comment>
<dbReference type="GO" id="GO:0008955">
    <property type="term" value="F:peptidoglycan glycosyltransferase activity"/>
    <property type="evidence" value="ECO:0007669"/>
    <property type="project" value="UniProtKB-EC"/>
</dbReference>
<evidence type="ECO:0000256" key="11">
    <source>
        <dbReference type="ARBA" id="ARBA00038053"/>
    </source>
</evidence>
<evidence type="ECO:0000256" key="1">
    <source>
        <dbReference type="ARBA" id="ARBA00004141"/>
    </source>
</evidence>
<evidence type="ECO:0000256" key="16">
    <source>
        <dbReference type="ARBA" id="ARBA00049966"/>
    </source>
</evidence>
<protein>
    <recommendedName>
        <fullName evidence="12">Probable peptidoglycan glycosyltransferase FtsW</fullName>
        <ecNumber evidence="14">2.4.99.28</ecNumber>
    </recommendedName>
    <alternativeName>
        <fullName evidence="13">Cell division protein FtsW</fullName>
    </alternativeName>
    <alternativeName>
        <fullName evidence="10">Cell wall polymerase</fullName>
    </alternativeName>
    <alternativeName>
        <fullName evidence="9">Peptidoglycan polymerase</fullName>
    </alternativeName>
</protein>
<evidence type="ECO:0000256" key="13">
    <source>
        <dbReference type="ARBA" id="ARBA00041418"/>
    </source>
</evidence>
<keyword evidence="6" id="KW-0573">Peptidoglycan synthesis</keyword>
<gene>
    <name evidence="18" type="ORF">EBQ10_00340</name>
</gene>
<dbReference type="Pfam" id="PF01098">
    <property type="entry name" value="FTSW_RODA_SPOVE"/>
    <property type="match status" value="1"/>
</dbReference>
<feature type="transmembrane region" description="Helical" evidence="17">
    <location>
        <begin position="143"/>
        <end position="165"/>
    </location>
</feature>
<dbReference type="PANTHER" id="PTHR30474">
    <property type="entry name" value="CELL CYCLE PROTEIN"/>
    <property type="match status" value="1"/>
</dbReference>
<feature type="transmembrane region" description="Helical" evidence="17">
    <location>
        <begin position="101"/>
        <end position="123"/>
    </location>
</feature>
<evidence type="ECO:0000313" key="19">
    <source>
        <dbReference type="Proteomes" id="UP000275951"/>
    </source>
</evidence>
<evidence type="ECO:0000256" key="5">
    <source>
        <dbReference type="ARBA" id="ARBA00022960"/>
    </source>
</evidence>
<comment type="function">
    <text evidence="16">Peptidoglycan polymerase that is essential for cell division.</text>
</comment>
<sequence length="487" mass="52133">MSIRNRGVWRCGGSTCRCITSRPTRQHRWTTPSPRQPHSPLPGTRSFWLRRVHLWISLHRMPNAVRNSLNLFDYSAVVMPILEAPALSERALARRNDIQRALIVMLVSTAALTIIGVVMVFSATAPSSIRAANANPDVKLFSIATHQALTTLVGIVGLIVMALIPYNVTRKFVHVLLALGLGLQVAVLIQGGGVAGNNNWLSVGGITVQPSEFIKIALVLWLAHMLARLPLKEVESPTTLWIPAAGFFASVGLVVGGGDVGTALIFMLLGGGMFFLAGMRMRHLAIVLFAGSLVAGLLVAAKPSRLRRVGEYFSDLFAMPDTIAPTQTEFAQFAFGTGGITGAGIGAGKEKWRDLSEAHTDFIFAVIGEELGLLGALTVIALFIALGWALIEICRKHPTRYGQLMAAGAVLWLCGQAFANMFVVTGLLPVFGVPLPFISMGGSSMLATLAMIGCVASAALAVPGVRESWRVRGSLVQRIRTLVRSNG</sequence>
<feature type="transmembrane region" description="Helical" evidence="17">
    <location>
        <begin position="437"/>
        <end position="462"/>
    </location>
</feature>
<feature type="transmembrane region" description="Helical" evidence="17">
    <location>
        <begin position="172"/>
        <end position="193"/>
    </location>
</feature>
<evidence type="ECO:0000256" key="12">
    <source>
        <dbReference type="ARBA" id="ARBA00041185"/>
    </source>
</evidence>
<keyword evidence="5" id="KW-0133">Cell shape</keyword>
<keyword evidence="8 17" id="KW-0472">Membrane</keyword>
<keyword evidence="2" id="KW-0328">Glycosyltransferase</keyword>
<evidence type="ECO:0000256" key="15">
    <source>
        <dbReference type="ARBA" id="ARBA00049902"/>
    </source>
</evidence>
<accession>A0A3S9QIV4</accession>
<keyword evidence="3" id="KW-0808">Transferase</keyword>
<dbReference type="AlphaFoldDB" id="A0A3S9QIV4"/>
<dbReference type="GO" id="GO:0051301">
    <property type="term" value="P:cell division"/>
    <property type="evidence" value="ECO:0007669"/>
    <property type="project" value="UniProtKB-KW"/>
</dbReference>
<evidence type="ECO:0000256" key="7">
    <source>
        <dbReference type="ARBA" id="ARBA00022989"/>
    </source>
</evidence>
<dbReference type="GO" id="GO:0015648">
    <property type="term" value="F:lipid-linked peptidoglycan transporter activity"/>
    <property type="evidence" value="ECO:0007669"/>
    <property type="project" value="TreeGrafter"/>
</dbReference>
<evidence type="ECO:0000256" key="10">
    <source>
        <dbReference type="ARBA" id="ARBA00033270"/>
    </source>
</evidence>
<keyword evidence="7 17" id="KW-1133">Transmembrane helix</keyword>
<evidence type="ECO:0000256" key="8">
    <source>
        <dbReference type="ARBA" id="ARBA00023136"/>
    </source>
</evidence>
<evidence type="ECO:0000256" key="14">
    <source>
        <dbReference type="ARBA" id="ARBA00044770"/>
    </source>
</evidence>
<evidence type="ECO:0000256" key="17">
    <source>
        <dbReference type="SAM" id="Phobius"/>
    </source>
</evidence>
<evidence type="ECO:0000256" key="4">
    <source>
        <dbReference type="ARBA" id="ARBA00022692"/>
    </source>
</evidence>
<feature type="transmembrane region" description="Helical" evidence="17">
    <location>
        <begin position="371"/>
        <end position="391"/>
    </location>
</feature>
<keyword evidence="18" id="KW-0132">Cell division</keyword>
<feature type="transmembrane region" description="Helical" evidence="17">
    <location>
        <begin position="284"/>
        <end position="301"/>
    </location>
</feature>
<dbReference type="Proteomes" id="UP000275951">
    <property type="component" value="Chromosome"/>
</dbReference>
<evidence type="ECO:0000313" key="18">
    <source>
        <dbReference type="EMBL" id="AZR05894.1"/>
    </source>
</evidence>
<dbReference type="InterPro" id="IPR001182">
    <property type="entry name" value="FtsW/RodA"/>
</dbReference>
<dbReference type="GO" id="GO:0009252">
    <property type="term" value="P:peptidoglycan biosynthetic process"/>
    <property type="evidence" value="ECO:0007669"/>
    <property type="project" value="UniProtKB-KW"/>
</dbReference>
<comment type="subcellular location">
    <subcellularLocation>
        <location evidence="1">Membrane</location>
        <topology evidence="1">Multi-pass membrane protein</topology>
    </subcellularLocation>
</comment>
<organism evidence="18 19">
    <name type="scientific">Trueperella pyogenes</name>
    <dbReference type="NCBI Taxonomy" id="1661"/>
    <lineage>
        <taxon>Bacteria</taxon>
        <taxon>Bacillati</taxon>
        <taxon>Actinomycetota</taxon>
        <taxon>Actinomycetes</taxon>
        <taxon>Actinomycetales</taxon>
        <taxon>Actinomycetaceae</taxon>
        <taxon>Trueperella</taxon>
    </lineage>
</organism>
<feature type="transmembrane region" description="Helical" evidence="17">
    <location>
        <begin position="403"/>
        <end position="431"/>
    </location>
</feature>
<dbReference type="GO" id="GO:0008360">
    <property type="term" value="P:regulation of cell shape"/>
    <property type="evidence" value="ECO:0007669"/>
    <property type="project" value="UniProtKB-KW"/>
</dbReference>
<evidence type="ECO:0000256" key="3">
    <source>
        <dbReference type="ARBA" id="ARBA00022679"/>
    </source>
</evidence>
<dbReference type="EC" id="2.4.99.28" evidence="14"/>
<evidence type="ECO:0000256" key="6">
    <source>
        <dbReference type="ARBA" id="ARBA00022984"/>
    </source>
</evidence>
<dbReference type="PANTHER" id="PTHR30474:SF2">
    <property type="entry name" value="PEPTIDOGLYCAN GLYCOSYLTRANSFERASE FTSW-RELATED"/>
    <property type="match status" value="1"/>
</dbReference>
<reference evidence="18 19" key="1">
    <citation type="submission" date="2018-11" db="EMBL/GenBank/DDBJ databases">
        <title>Multidrug-resistant genes are associated with an 42-kb island TGI1 carrying a complex class 1 integron in a Trueperella pyogenes.</title>
        <authorList>
            <person name="Dong W."/>
        </authorList>
    </citation>
    <scope>NUCLEOTIDE SEQUENCE [LARGE SCALE GENOMIC DNA]</scope>
    <source>
        <strain evidence="18 19">TP4</strain>
    </source>
</reference>
<evidence type="ECO:0000256" key="2">
    <source>
        <dbReference type="ARBA" id="ARBA00022676"/>
    </source>
</evidence>
<proteinExistence type="inferred from homology"/>
<comment type="similarity">
    <text evidence="11">Belongs to the SEDS family. FtsW subfamily.</text>
</comment>